<evidence type="ECO:0000313" key="2">
    <source>
        <dbReference type="EMBL" id="TGB04934.1"/>
    </source>
</evidence>
<dbReference type="Proteomes" id="UP000297982">
    <property type="component" value="Unassembled WGS sequence"/>
</dbReference>
<proteinExistence type="predicted"/>
<feature type="chain" id="PRO_5039104821" description="Lipoprotein" evidence="1">
    <location>
        <begin position="21"/>
        <end position="159"/>
    </location>
</feature>
<name>A0A4Z0H4U1_9BACI</name>
<evidence type="ECO:0000256" key="1">
    <source>
        <dbReference type="SAM" id="SignalP"/>
    </source>
</evidence>
<sequence length="159" mass="18464">MVKVKYLLAFAIMVSVFGCAPKSQLDEKAFNDLEVMVNQKFVDPEYKQYFDSHKFKLTKIRTVDIERLGEGSVEKGLVRGTYIYIERDVNDSFEALRLFEKEKMLKDLVRGLASSRGKECGRNFSHACFLKGVALHSENRTFAMEWEPKKDEFKMEITD</sequence>
<keyword evidence="3" id="KW-1185">Reference proteome</keyword>
<organism evidence="2 3">
    <name type="scientific">Halobacillus salinus</name>
    <dbReference type="NCBI Taxonomy" id="192814"/>
    <lineage>
        <taxon>Bacteria</taxon>
        <taxon>Bacillati</taxon>
        <taxon>Bacillota</taxon>
        <taxon>Bacilli</taxon>
        <taxon>Bacillales</taxon>
        <taxon>Bacillaceae</taxon>
        <taxon>Halobacillus</taxon>
    </lineage>
</organism>
<keyword evidence="1" id="KW-0732">Signal</keyword>
<dbReference type="EMBL" id="SRJC01000001">
    <property type="protein sequence ID" value="TGB04934.1"/>
    <property type="molecule type" value="Genomic_DNA"/>
</dbReference>
<comment type="caution">
    <text evidence="2">The sequence shown here is derived from an EMBL/GenBank/DDBJ whole genome shotgun (WGS) entry which is preliminary data.</text>
</comment>
<accession>A0A4Z0H4U1</accession>
<evidence type="ECO:0008006" key="4">
    <source>
        <dbReference type="Google" id="ProtNLM"/>
    </source>
</evidence>
<reference evidence="2 3" key="1">
    <citation type="journal article" date="2003" name="Int. J. Syst. Evol. Microbiol.">
        <title>Halobacillus salinus sp. nov., isolated from a salt lake on the coast of the East Sea in Korea.</title>
        <authorList>
            <person name="Yoon J.H."/>
            <person name="Kang K.H."/>
            <person name="Park Y.H."/>
        </authorList>
    </citation>
    <scope>NUCLEOTIDE SEQUENCE [LARGE SCALE GENOMIC DNA]</scope>
    <source>
        <strain evidence="2 3">HSL-3</strain>
    </source>
</reference>
<gene>
    <name evidence="2" type="ORF">E4663_08050</name>
</gene>
<protein>
    <recommendedName>
        <fullName evidence="4">Lipoprotein</fullName>
    </recommendedName>
</protein>
<dbReference type="RefSeq" id="WP_135327206.1">
    <property type="nucleotide sequence ID" value="NZ_SRJC01000001.1"/>
</dbReference>
<dbReference type="PROSITE" id="PS51257">
    <property type="entry name" value="PROKAR_LIPOPROTEIN"/>
    <property type="match status" value="1"/>
</dbReference>
<feature type="signal peptide" evidence="1">
    <location>
        <begin position="1"/>
        <end position="20"/>
    </location>
</feature>
<dbReference type="AlphaFoldDB" id="A0A4Z0H4U1"/>
<evidence type="ECO:0000313" key="3">
    <source>
        <dbReference type="Proteomes" id="UP000297982"/>
    </source>
</evidence>